<dbReference type="Proteomes" id="UP000195402">
    <property type="component" value="Unassembled WGS sequence"/>
</dbReference>
<gene>
    <name evidence="1" type="ORF">BVC80_979g5</name>
</gene>
<keyword evidence="2" id="KW-1185">Reference proteome</keyword>
<accession>A0A200Q516</accession>
<dbReference type="InParanoid" id="A0A200Q516"/>
<dbReference type="EMBL" id="MVGT01003087">
    <property type="protein sequence ID" value="OVA05589.1"/>
    <property type="molecule type" value="Genomic_DNA"/>
</dbReference>
<evidence type="ECO:0000313" key="2">
    <source>
        <dbReference type="Proteomes" id="UP000195402"/>
    </source>
</evidence>
<dbReference type="OMA" id="KYITYFI"/>
<protein>
    <submittedName>
        <fullName evidence="1">Uncharacterized protein</fullName>
    </submittedName>
</protein>
<comment type="caution">
    <text evidence="1">The sequence shown here is derived from an EMBL/GenBank/DDBJ whole genome shotgun (WGS) entry which is preliminary data.</text>
</comment>
<dbReference type="OrthoDB" id="288590at2759"/>
<proteinExistence type="predicted"/>
<organism evidence="1 2">
    <name type="scientific">Macleaya cordata</name>
    <name type="common">Five-seeded plume-poppy</name>
    <name type="synonym">Bocconia cordata</name>
    <dbReference type="NCBI Taxonomy" id="56857"/>
    <lineage>
        <taxon>Eukaryota</taxon>
        <taxon>Viridiplantae</taxon>
        <taxon>Streptophyta</taxon>
        <taxon>Embryophyta</taxon>
        <taxon>Tracheophyta</taxon>
        <taxon>Spermatophyta</taxon>
        <taxon>Magnoliopsida</taxon>
        <taxon>Ranunculales</taxon>
        <taxon>Papaveraceae</taxon>
        <taxon>Papaveroideae</taxon>
        <taxon>Macleaya</taxon>
    </lineage>
</organism>
<name>A0A200Q516_MACCD</name>
<dbReference type="AlphaFoldDB" id="A0A200Q516"/>
<sequence>MVMAFKDLFDLPLETKVKNLSKKPYMGYVAMQHVLPLFESSGIEEAHQLDQAQAFTDLMWPDGGNPSFW</sequence>
<evidence type="ECO:0000313" key="1">
    <source>
        <dbReference type="EMBL" id="OVA05589.1"/>
    </source>
</evidence>
<reference evidence="1 2" key="1">
    <citation type="journal article" date="2017" name="Mol. Plant">
        <title>The Genome of Medicinal Plant Macleaya cordata Provides New Insights into Benzylisoquinoline Alkaloids Metabolism.</title>
        <authorList>
            <person name="Liu X."/>
            <person name="Liu Y."/>
            <person name="Huang P."/>
            <person name="Ma Y."/>
            <person name="Qing Z."/>
            <person name="Tang Q."/>
            <person name="Cao H."/>
            <person name="Cheng P."/>
            <person name="Zheng Y."/>
            <person name="Yuan Z."/>
            <person name="Zhou Y."/>
            <person name="Liu J."/>
            <person name="Tang Z."/>
            <person name="Zhuo Y."/>
            <person name="Zhang Y."/>
            <person name="Yu L."/>
            <person name="Huang J."/>
            <person name="Yang P."/>
            <person name="Peng Q."/>
            <person name="Zhang J."/>
            <person name="Jiang W."/>
            <person name="Zhang Z."/>
            <person name="Lin K."/>
            <person name="Ro D.K."/>
            <person name="Chen X."/>
            <person name="Xiong X."/>
            <person name="Shang Y."/>
            <person name="Huang S."/>
            <person name="Zeng J."/>
        </authorList>
    </citation>
    <scope>NUCLEOTIDE SEQUENCE [LARGE SCALE GENOMIC DNA]</scope>
    <source>
        <strain evidence="2">cv. BLH2017</strain>
        <tissue evidence="1">Root</tissue>
    </source>
</reference>